<organism evidence="4 5">
    <name type="scientific">Funneliformis mosseae</name>
    <name type="common">Endomycorrhizal fungus</name>
    <name type="synonym">Glomus mosseae</name>
    <dbReference type="NCBI Taxonomy" id="27381"/>
    <lineage>
        <taxon>Eukaryota</taxon>
        <taxon>Fungi</taxon>
        <taxon>Fungi incertae sedis</taxon>
        <taxon>Mucoromycota</taxon>
        <taxon>Glomeromycotina</taxon>
        <taxon>Glomeromycetes</taxon>
        <taxon>Glomerales</taxon>
        <taxon>Glomeraceae</taxon>
        <taxon>Funneliformis</taxon>
    </lineage>
</organism>
<comment type="caution">
    <text evidence="4">The sequence shown here is derived from an EMBL/GenBank/DDBJ whole genome shotgun (WGS) entry which is preliminary data.</text>
</comment>
<dbReference type="InterPro" id="IPR009009">
    <property type="entry name" value="RlpA-like_DPBB"/>
</dbReference>
<feature type="signal peptide" evidence="2">
    <location>
        <begin position="1"/>
        <end position="26"/>
    </location>
</feature>
<dbReference type="SUPFAM" id="SSF50685">
    <property type="entry name" value="Barwin-like endoglucanases"/>
    <property type="match status" value="1"/>
</dbReference>
<evidence type="ECO:0000313" key="4">
    <source>
        <dbReference type="EMBL" id="CAG8661129.1"/>
    </source>
</evidence>
<evidence type="ECO:0000256" key="1">
    <source>
        <dbReference type="ARBA" id="ARBA00022729"/>
    </source>
</evidence>
<keyword evidence="1 2" id="KW-0732">Signal</keyword>
<feature type="domain" description="RlpA-like protein double-psi beta-barrel" evidence="3">
    <location>
        <begin position="85"/>
        <end position="132"/>
    </location>
</feature>
<evidence type="ECO:0000259" key="3">
    <source>
        <dbReference type="Pfam" id="PF03330"/>
    </source>
</evidence>
<evidence type="ECO:0000313" key="5">
    <source>
        <dbReference type="Proteomes" id="UP000789375"/>
    </source>
</evidence>
<dbReference type="InterPro" id="IPR051477">
    <property type="entry name" value="Expansin_CellWall"/>
</dbReference>
<reference evidence="4" key="1">
    <citation type="submission" date="2021-06" db="EMBL/GenBank/DDBJ databases">
        <authorList>
            <person name="Kallberg Y."/>
            <person name="Tangrot J."/>
            <person name="Rosling A."/>
        </authorList>
    </citation>
    <scope>NUCLEOTIDE SEQUENCE</scope>
    <source>
        <strain evidence="4">87-6 pot B 2015</strain>
    </source>
</reference>
<feature type="chain" id="PRO_5040285803" evidence="2">
    <location>
        <begin position="27"/>
        <end position="136"/>
    </location>
</feature>
<dbReference type="Pfam" id="PF03330">
    <property type="entry name" value="DPBB_1"/>
    <property type="match status" value="1"/>
</dbReference>
<proteinExistence type="predicted"/>
<dbReference type="PANTHER" id="PTHR31836">
    <property type="match status" value="1"/>
</dbReference>
<dbReference type="InterPro" id="IPR036908">
    <property type="entry name" value="RlpA-like_sf"/>
</dbReference>
<dbReference type="EMBL" id="CAJVPP010005175">
    <property type="protein sequence ID" value="CAG8661129.1"/>
    <property type="molecule type" value="Genomic_DNA"/>
</dbReference>
<keyword evidence="5" id="KW-1185">Reference proteome</keyword>
<evidence type="ECO:0000256" key="2">
    <source>
        <dbReference type="SAM" id="SignalP"/>
    </source>
</evidence>
<dbReference type="PANTHER" id="PTHR31836:SF28">
    <property type="entry name" value="SRCR DOMAIN-CONTAINING PROTEIN-RELATED"/>
    <property type="match status" value="1"/>
</dbReference>
<dbReference type="AlphaFoldDB" id="A0A9N9HAM2"/>
<gene>
    <name evidence="4" type="ORF">FMOSSE_LOCUS11944</name>
</gene>
<dbReference type="Gene3D" id="2.40.40.10">
    <property type="entry name" value="RlpA-like domain"/>
    <property type="match status" value="1"/>
</dbReference>
<sequence>MHFSNNSSRFLSLFIIFSQLIITSYSTPFSSHLQKRDFSGRGTFYDPSLGACGKVSSGSDLIVALNAAQFDKTLNPNNNPICGKSVTITGPDGTVTCRVEDRCPSCPFGGLDLSRAAFDKISNLDRGIAEITWHFN</sequence>
<name>A0A9N9HAM2_FUNMO</name>
<dbReference type="CDD" id="cd22191">
    <property type="entry name" value="DPBB_RlpA_EXP_N-like"/>
    <property type="match status" value="1"/>
</dbReference>
<accession>A0A9N9HAM2</accession>
<dbReference type="Proteomes" id="UP000789375">
    <property type="component" value="Unassembled WGS sequence"/>
</dbReference>
<protein>
    <submittedName>
        <fullName evidence="4">1477_t:CDS:1</fullName>
    </submittedName>
</protein>